<comment type="cofactor">
    <cofactor evidence="7">
        <name>Zn(2+)</name>
        <dbReference type="ChEBI" id="CHEBI:29105"/>
    </cofactor>
    <text evidence="7">Binds 1 zinc ion per subunit.</text>
</comment>
<dbReference type="PROSITE" id="PS50222">
    <property type="entry name" value="EF_HAND_2"/>
    <property type="match status" value="1"/>
</dbReference>
<evidence type="ECO:0000256" key="2">
    <source>
        <dbReference type="ARBA" id="ARBA00012925"/>
    </source>
</evidence>
<dbReference type="AlphaFoldDB" id="A0A7S0F9G7"/>
<keyword evidence="7" id="KW-0479">Metal-binding</keyword>
<name>A0A7S0F9G7_9DINO</name>
<sequence length="799" mass="85129">MDPVLRESLGRATLQPSAIVCSCADSRISVEQLFDAPIGDLYVVRIYACITAGIYGTCKGGVIGSVEFCLEHAEAQPSVLLVLGHLQSDAVAAAVGCAQEERAGMLGAEHGGLLERLMPAARDALLQMPAALPEEVVAQAAELQLWQTVEEMFRRSERLRRAVRAGLQIHGAMYDVLTGHVRFCGEHPARADLCRLPVVPSFAAKDEPLPAEEALARLQIGNRMYAQGRSLYDINADVRSQQCAGGQNPLAVVVGCSDAPVPIELLFGLNPGDIFVLRNAGNVVATGVGSLVGSAEYAVGHLKTNLVVVLGHSKCGAIDAAVARCLDKFACNSAQQQLQSQDQDHPVRLSSMSPFAKDDDPLDKLLQPLMSSAVQAIRQLGPLAPRPELVALATELNVRATVKKFLMLAPTIKEGVLAGTCQVHGGIYDLASGQVRFLPPLEDQEKILGAPVPLFRWKWSPYIRQDCNSYPGPSAGEAAPEAAVLLHGSGVLQPAQRRARSTELFDKMDLNGDGVISRSEFAAALSNEDSLITVDSLNPMALSASTRCLSATAAMAKLTAGNMRYLQRRGVARHLAGAELREASAQHRQNPYAHVLAPSDGRVPVERLFDAEPGDLLVQRCAGNVSGQAGGSIILGTEWAVSNFEAKVLLVLGHTHDTSIRTALNYVLGEPVKGCDGKVSSIAHTTLKVAPAALWAARQVDEEPCSTNAGRLSKLTVLATELNVLYTMEQLLVHSPSLRQAAARPDGEQLELHGAIYNILTGAVTFIGQHPQLHELISEELAQQKASVVTSLDGAHMGG</sequence>
<dbReference type="GO" id="GO:0008270">
    <property type="term" value="F:zinc ion binding"/>
    <property type="evidence" value="ECO:0007669"/>
    <property type="project" value="InterPro"/>
</dbReference>
<dbReference type="PROSITE" id="PS00705">
    <property type="entry name" value="PROK_CO2_ANHYDRASE_2"/>
    <property type="match status" value="1"/>
</dbReference>
<evidence type="ECO:0000256" key="5">
    <source>
        <dbReference type="ARBA" id="ARBA00023239"/>
    </source>
</evidence>
<evidence type="ECO:0000256" key="1">
    <source>
        <dbReference type="ARBA" id="ARBA00006217"/>
    </source>
</evidence>
<dbReference type="InterPro" id="IPR036874">
    <property type="entry name" value="Carbonic_anhydrase_sf"/>
</dbReference>
<dbReference type="Gene3D" id="1.10.238.10">
    <property type="entry name" value="EF-hand"/>
    <property type="match status" value="1"/>
</dbReference>
<dbReference type="SUPFAM" id="SSF53056">
    <property type="entry name" value="beta-carbonic anhydrase, cab"/>
    <property type="match status" value="3"/>
</dbReference>
<keyword evidence="4" id="KW-0106">Calcium</keyword>
<keyword evidence="3 7" id="KW-0862">Zinc</keyword>
<dbReference type="InterPro" id="IPR002048">
    <property type="entry name" value="EF_hand_dom"/>
</dbReference>
<dbReference type="PROSITE" id="PS51257">
    <property type="entry name" value="PROKAR_LIPOPROTEIN"/>
    <property type="match status" value="1"/>
</dbReference>
<feature type="binding site" evidence="7">
    <location>
        <position position="312"/>
    </location>
    <ligand>
        <name>Zn(2+)</name>
        <dbReference type="ChEBI" id="CHEBI:29105"/>
    </ligand>
</feature>
<dbReference type="Gene3D" id="3.40.1050.10">
    <property type="entry name" value="Carbonic anhydrase"/>
    <property type="match status" value="3"/>
</dbReference>
<feature type="domain" description="EF-hand" evidence="8">
    <location>
        <begin position="496"/>
        <end position="531"/>
    </location>
</feature>
<evidence type="ECO:0000256" key="3">
    <source>
        <dbReference type="ARBA" id="ARBA00022833"/>
    </source>
</evidence>
<reference evidence="9" key="1">
    <citation type="submission" date="2021-01" db="EMBL/GenBank/DDBJ databases">
        <authorList>
            <person name="Corre E."/>
            <person name="Pelletier E."/>
            <person name="Niang G."/>
            <person name="Scheremetjew M."/>
            <person name="Finn R."/>
            <person name="Kale V."/>
            <person name="Holt S."/>
            <person name="Cochrane G."/>
            <person name="Meng A."/>
            <person name="Brown T."/>
            <person name="Cohen L."/>
        </authorList>
    </citation>
    <scope>NUCLEOTIDE SEQUENCE</scope>
    <source>
        <strain evidence="9">Pbaha01</strain>
    </source>
</reference>
<feature type="binding site" evidence="7">
    <location>
        <position position="256"/>
    </location>
    <ligand>
        <name>Zn(2+)</name>
        <dbReference type="ChEBI" id="CHEBI:29105"/>
    </ligand>
</feature>
<dbReference type="InterPro" id="IPR018247">
    <property type="entry name" value="EF_Hand_1_Ca_BS"/>
</dbReference>
<dbReference type="InterPro" id="IPR011992">
    <property type="entry name" value="EF-hand-dom_pair"/>
</dbReference>
<dbReference type="EMBL" id="HBEG01003250">
    <property type="protein sequence ID" value="CAD8346162.1"/>
    <property type="molecule type" value="Transcribed_RNA"/>
</dbReference>
<comment type="similarity">
    <text evidence="1">Belongs to the beta-class carbonic anhydrase family.</text>
</comment>
<evidence type="ECO:0000259" key="8">
    <source>
        <dbReference type="PROSITE" id="PS50222"/>
    </source>
</evidence>
<dbReference type="PANTHER" id="PTHR11002:SF79">
    <property type="entry name" value="CARBONIC ANHYDRASE 2"/>
    <property type="match status" value="1"/>
</dbReference>
<dbReference type="InterPro" id="IPR001765">
    <property type="entry name" value="Carbonic_anhydrase"/>
</dbReference>
<dbReference type="Pfam" id="PF13202">
    <property type="entry name" value="EF-hand_5"/>
    <property type="match status" value="1"/>
</dbReference>
<organism evidence="9">
    <name type="scientific">Pyrodinium bahamense</name>
    <dbReference type="NCBI Taxonomy" id="73915"/>
    <lineage>
        <taxon>Eukaryota</taxon>
        <taxon>Sar</taxon>
        <taxon>Alveolata</taxon>
        <taxon>Dinophyceae</taxon>
        <taxon>Gonyaulacales</taxon>
        <taxon>Pyrocystaceae</taxon>
        <taxon>Pyrodinium</taxon>
    </lineage>
</organism>
<evidence type="ECO:0000256" key="7">
    <source>
        <dbReference type="PIRSR" id="PIRSR601765-1"/>
    </source>
</evidence>
<feature type="binding site" evidence="7">
    <location>
        <position position="315"/>
    </location>
    <ligand>
        <name>Zn(2+)</name>
        <dbReference type="ChEBI" id="CHEBI:29105"/>
    </ligand>
</feature>
<dbReference type="PROSITE" id="PS00018">
    <property type="entry name" value="EF_HAND_1"/>
    <property type="match status" value="1"/>
</dbReference>
<evidence type="ECO:0000313" key="9">
    <source>
        <dbReference type="EMBL" id="CAD8346162.1"/>
    </source>
</evidence>
<dbReference type="GO" id="GO:0015976">
    <property type="term" value="P:carbon utilization"/>
    <property type="evidence" value="ECO:0007669"/>
    <property type="project" value="InterPro"/>
</dbReference>
<keyword evidence="5" id="KW-0456">Lyase</keyword>
<feature type="binding site" evidence="7">
    <location>
        <position position="258"/>
    </location>
    <ligand>
        <name>Zn(2+)</name>
        <dbReference type="ChEBI" id="CHEBI:29105"/>
    </ligand>
</feature>
<dbReference type="GO" id="GO:0004089">
    <property type="term" value="F:carbonate dehydratase activity"/>
    <property type="evidence" value="ECO:0007669"/>
    <property type="project" value="UniProtKB-EC"/>
</dbReference>
<dbReference type="PANTHER" id="PTHR11002">
    <property type="entry name" value="CARBONIC ANHYDRASE"/>
    <property type="match status" value="1"/>
</dbReference>
<evidence type="ECO:0000256" key="6">
    <source>
        <dbReference type="ARBA" id="ARBA00048348"/>
    </source>
</evidence>
<dbReference type="InterPro" id="IPR015892">
    <property type="entry name" value="Carbonic_anhydrase_CS"/>
</dbReference>
<dbReference type="GO" id="GO:0005509">
    <property type="term" value="F:calcium ion binding"/>
    <property type="evidence" value="ECO:0007669"/>
    <property type="project" value="InterPro"/>
</dbReference>
<accession>A0A7S0F9G7</accession>
<dbReference type="Pfam" id="PF00484">
    <property type="entry name" value="Pro_CA"/>
    <property type="match status" value="3"/>
</dbReference>
<comment type="catalytic activity">
    <reaction evidence="6">
        <text>hydrogencarbonate + H(+) = CO2 + H2O</text>
        <dbReference type="Rhea" id="RHEA:10748"/>
        <dbReference type="ChEBI" id="CHEBI:15377"/>
        <dbReference type="ChEBI" id="CHEBI:15378"/>
        <dbReference type="ChEBI" id="CHEBI:16526"/>
        <dbReference type="ChEBI" id="CHEBI:17544"/>
        <dbReference type="EC" id="4.2.1.1"/>
    </reaction>
</comment>
<gene>
    <name evidence="9" type="ORF">PBAH0796_LOCUS1900</name>
</gene>
<dbReference type="SUPFAM" id="SSF47473">
    <property type="entry name" value="EF-hand"/>
    <property type="match status" value="1"/>
</dbReference>
<dbReference type="EC" id="4.2.1.1" evidence="2"/>
<protein>
    <recommendedName>
        <fullName evidence="2">carbonic anhydrase</fullName>
        <ecNumber evidence="2">4.2.1.1</ecNumber>
    </recommendedName>
</protein>
<dbReference type="SMART" id="SM00947">
    <property type="entry name" value="Pro_CA"/>
    <property type="match status" value="3"/>
</dbReference>
<proteinExistence type="inferred from homology"/>
<evidence type="ECO:0000256" key="4">
    <source>
        <dbReference type="ARBA" id="ARBA00022837"/>
    </source>
</evidence>